<gene>
    <name evidence="1" type="ORF">GCM10009097_54880</name>
</gene>
<evidence type="ECO:0000313" key="1">
    <source>
        <dbReference type="EMBL" id="GAA0530449.1"/>
    </source>
</evidence>
<dbReference type="EMBL" id="BAAAEN010000035">
    <property type="protein sequence ID" value="GAA0530449.1"/>
    <property type="molecule type" value="Genomic_DNA"/>
</dbReference>
<dbReference type="SUPFAM" id="SSF89796">
    <property type="entry name" value="CoA-transferase family III (CaiB/BaiF)"/>
    <property type="match status" value="1"/>
</dbReference>
<keyword evidence="2" id="KW-1185">Reference proteome</keyword>
<dbReference type="Pfam" id="PF02515">
    <property type="entry name" value="CoA_transf_3"/>
    <property type="match status" value="1"/>
</dbReference>
<reference evidence="1 2" key="1">
    <citation type="journal article" date="2019" name="Int. J. Syst. Evol. Microbiol.">
        <title>The Global Catalogue of Microorganisms (GCM) 10K type strain sequencing project: providing services to taxonomists for standard genome sequencing and annotation.</title>
        <authorList>
            <consortium name="The Broad Institute Genomics Platform"/>
            <consortium name="The Broad Institute Genome Sequencing Center for Infectious Disease"/>
            <person name="Wu L."/>
            <person name="Ma J."/>
        </authorList>
    </citation>
    <scope>NUCLEOTIDE SEQUENCE [LARGE SCALE GENOMIC DNA]</scope>
    <source>
        <strain evidence="1 2">JCM 14330</strain>
    </source>
</reference>
<evidence type="ECO:0000313" key="2">
    <source>
        <dbReference type="Proteomes" id="UP001501706"/>
    </source>
</evidence>
<dbReference type="PANTHER" id="PTHR48228">
    <property type="entry name" value="SUCCINYL-COA--D-CITRAMALATE COA-TRANSFERASE"/>
    <property type="match status" value="1"/>
</dbReference>
<dbReference type="PANTHER" id="PTHR48228:SF5">
    <property type="entry name" value="ALPHA-METHYLACYL-COA RACEMASE"/>
    <property type="match status" value="1"/>
</dbReference>
<comment type="caution">
    <text evidence="1">The sequence shown here is derived from an EMBL/GenBank/DDBJ whole genome shotgun (WGS) entry which is preliminary data.</text>
</comment>
<dbReference type="Proteomes" id="UP001501706">
    <property type="component" value="Unassembled WGS sequence"/>
</dbReference>
<accession>A0ABN1CZU6</accession>
<dbReference type="Gene3D" id="3.30.1540.10">
    <property type="entry name" value="formyl-coa transferase, domain 3"/>
    <property type="match status" value="1"/>
</dbReference>
<dbReference type="InterPro" id="IPR003673">
    <property type="entry name" value="CoA-Trfase_fam_III"/>
</dbReference>
<dbReference type="InterPro" id="IPR023606">
    <property type="entry name" value="CoA-Trfase_III_dom_1_sf"/>
</dbReference>
<name>A0ABN1CZU6_9BURK</name>
<organism evidence="1 2">
    <name type="scientific">Pigmentiphaga daeguensis</name>
    <dbReference type="NCBI Taxonomy" id="414049"/>
    <lineage>
        <taxon>Bacteria</taxon>
        <taxon>Pseudomonadati</taxon>
        <taxon>Pseudomonadota</taxon>
        <taxon>Betaproteobacteria</taxon>
        <taxon>Burkholderiales</taxon>
        <taxon>Alcaligenaceae</taxon>
        <taxon>Pigmentiphaga</taxon>
    </lineage>
</organism>
<proteinExistence type="predicted"/>
<dbReference type="InterPro" id="IPR050509">
    <property type="entry name" value="CoA-transferase_III"/>
</dbReference>
<dbReference type="InterPro" id="IPR044855">
    <property type="entry name" value="CoA-Trfase_III_dom3_sf"/>
</dbReference>
<dbReference type="Gene3D" id="3.40.50.10540">
    <property type="entry name" value="Crotonobetainyl-coa:carnitine coa-transferase, domain 1"/>
    <property type="match status" value="1"/>
</dbReference>
<protein>
    <submittedName>
        <fullName evidence="1">CaiB/BaiF CoA-transferase family protein</fullName>
    </submittedName>
</protein>
<dbReference type="RefSeq" id="WP_343928584.1">
    <property type="nucleotide sequence ID" value="NZ_BAAAEN010000035.1"/>
</dbReference>
<sequence>MRLPDPPDAAPGGPLAGLRVVEFAGLGPAPFACMLLADMGAEVATITRPDTPATDPRQIAGRGRLVVRADLKLPDARDRVLALLDTADVLVEGFRPGVMERLGLGPDAVAARNPRLVYGRMTGWGQHGPLAQAAGHDINYIALSGALHAIGPAGGPPVVPLNLVGDYGGGSLYLVTGILAALHEVRRSGRGQVVDAAITDGVLSLMSQCLSGALKGTYIERRGVNLLDGSAPHYGVYATADGGYMGVGPLEAPFFAQLCERLGVDPALRDARDDPSRWPALRAELAACFARKTRDEWARLFAGSDACVTPVLSLTEAAAHPHHLARRAFVDVGGIRQPAPAPRFSRTSSAPRPAQDTEIEALMERWLLERHDNSLAGPVV</sequence>